<keyword evidence="2" id="KW-1185">Reference proteome</keyword>
<name>A0ABW1YHC5_9GAMM</name>
<evidence type="ECO:0000313" key="1">
    <source>
        <dbReference type="EMBL" id="MFC6631931.1"/>
    </source>
</evidence>
<comment type="caution">
    <text evidence="1">The sequence shown here is derived from an EMBL/GenBank/DDBJ whole genome shotgun (WGS) entry which is preliminary data.</text>
</comment>
<protein>
    <submittedName>
        <fullName evidence="1">T6SS effector amidase Tae4 family protein</fullName>
    </submittedName>
</protein>
<gene>
    <name evidence="1" type="ORF">ACFQBM_01490</name>
</gene>
<dbReference type="Gene3D" id="3.90.1720.70">
    <property type="match status" value="1"/>
</dbReference>
<dbReference type="EMBL" id="JBHSVR010000001">
    <property type="protein sequence ID" value="MFC6631931.1"/>
    <property type="molecule type" value="Genomic_DNA"/>
</dbReference>
<sequence length="153" mass="17434">MAIFATQWKSHVGRDFVCDQSTFGNQCAMRMGKALEDSGVSLAGKIQKRCSGYSSKFRDHKPGHIRSAQELANVFYREPGLLGVGVKKSIFNGSIDDNIKHFRDKRGMVFIMNGWGSTDHIDLWDGFSMQMKGSYDTAAYRKRGEHVWFWELK</sequence>
<dbReference type="InterPro" id="IPR025562">
    <property type="entry name" value="Tae4"/>
</dbReference>
<proteinExistence type="predicted"/>
<accession>A0ABW1YHC5</accession>
<organism evidence="1 2">
    <name type="scientific">Microbulbifer taiwanensis</name>
    <dbReference type="NCBI Taxonomy" id="986746"/>
    <lineage>
        <taxon>Bacteria</taxon>
        <taxon>Pseudomonadati</taxon>
        <taxon>Pseudomonadota</taxon>
        <taxon>Gammaproteobacteria</taxon>
        <taxon>Cellvibrionales</taxon>
        <taxon>Microbulbiferaceae</taxon>
        <taxon>Microbulbifer</taxon>
    </lineage>
</organism>
<dbReference type="RefSeq" id="WP_193194891.1">
    <property type="nucleotide sequence ID" value="NZ_JACZFR010000068.1"/>
</dbReference>
<evidence type="ECO:0000313" key="2">
    <source>
        <dbReference type="Proteomes" id="UP001596425"/>
    </source>
</evidence>
<reference evidence="2" key="1">
    <citation type="journal article" date="2019" name="Int. J. Syst. Evol. Microbiol.">
        <title>The Global Catalogue of Microorganisms (GCM) 10K type strain sequencing project: providing services to taxonomists for standard genome sequencing and annotation.</title>
        <authorList>
            <consortium name="The Broad Institute Genomics Platform"/>
            <consortium name="The Broad Institute Genome Sequencing Center for Infectious Disease"/>
            <person name="Wu L."/>
            <person name="Ma J."/>
        </authorList>
    </citation>
    <scope>NUCLEOTIDE SEQUENCE [LARGE SCALE GENOMIC DNA]</scope>
    <source>
        <strain evidence="2">CGMCC 1.13718</strain>
    </source>
</reference>
<dbReference type="Pfam" id="PF14113">
    <property type="entry name" value="Tae4"/>
    <property type="match status" value="1"/>
</dbReference>
<dbReference type="Proteomes" id="UP001596425">
    <property type="component" value="Unassembled WGS sequence"/>
</dbReference>